<keyword evidence="2" id="KW-1185">Reference proteome</keyword>
<sequence length="184" mass="20538">MRFTNIITRLPVDPIARRQPDGSIIYVLPYNRHRIEMPPLIFPPHSWLSRLPLTEIVKGCGHLEYLITTARMEALMDNADALPELTDRNVILLADLSDLLPIVLRKAAGGIGARWPSTHLLPVFGNWPTFSDVQERFRVRDGQQEVYDAIGFLHAVNASLDLIEGRLGSKSRALIGLDGGHGDD</sequence>
<proteinExistence type="predicted"/>
<evidence type="ECO:0000313" key="1">
    <source>
        <dbReference type="EMBL" id="MFC3167302.1"/>
    </source>
</evidence>
<evidence type="ECO:0000313" key="2">
    <source>
        <dbReference type="Proteomes" id="UP001595557"/>
    </source>
</evidence>
<gene>
    <name evidence="1" type="ORF">ACFOD7_04485</name>
</gene>
<protein>
    <submittedName>
        <fullName evidence="1">Uncharacterized protein</fullName>
    </submittedName>
</protein>
<organism evidence="1 2">
    <name type="scientific">Paracoccus fontiphilus</name>
    <dbReference type="NCBI Taxonomy" id="1815556"/>
    <lineage>
        <taxon>Bacteria</taxon>
        <taxon>Pseudomonadati</taxon>
        <taxon>Pseudomonadota</taxon>
        <taxon>Alphaproteobacteria</taxon>
        <taxon>Rhodobacterales</taxon>
        <taxon>Paracoccaceae</taxon>
        <taxon>Paracoccus</taxon>
    </lineage>
</organism>
<accession>A0ABV7IFG1</accession>
<name>A0ABV7IFG1_9RHOB</name>
<comment type="caution">
    <text evidence="1">The sequence shown here is derived from an EMBL/GenBank/DDBJ whole genome shotgun (WGS) entry which is preliminary data.</text>
</comment>
<dbReference type="Proteomes" id="UP001595557">
    <property type="component" value="Unassembled WGS sequence"/>
</dbReference>
<reference evidence="2" key="1">
    <citation type="journal article" date="2019" name="Int. J. Syst. Evol. Microbiol.">
        <title>The Global Catalogue of Microorganisms (GCM) 10K type strain sequencing project: providing services to taxonomists for standard genome sequencing and annotation.</title>
        <authorList>
            <consortium name="The Broad Institute Genomics Platform"/>
            <consortium name="The Broad Institute Genome Sequencing Center for Infectious Disease"/>
            <person name="Wu L."/>
            <person name="Ma J."/>
        </authorList>
    </citation>
    <scope>NUCLEOTIDE SEQUENCE [LARGE SCALE GENOMIC DNA]</scope>
    <source>
        <strain evidence="2">KCTC 52239</strain>
    </source>
</reference>
<dbReference type="EMBL" id="JBHRTE010000022">
    <property type="protein sequence ID" value="MFC3167302.1"/>
    <property type="molecule type" value="Genomic_DNA"/>
</dbReference>